<evidence type="ECO:0000313" key="13">
    <source>
        <dbReference type="Proteomes" id="UP001459204"/>
    </source>
</evidence>
<evidence type="ECO:0000256" key="1">
    <source>
        <dbReference type="ARBA" id="ARBA00000085"/>
    </source>
</evidence>
<organism evidence="12 13">
    <name type="scientific">Pseudoxanthomonas putridarboris</name>
    <dbReference type="NCBI Taxonomy" id="752605"/>
    <lineage>
        <taxon>Bacteria</taxon>
        <taxon>Pseudomonadati</taxon>
        <taxon>Pseudomonadota</taxon>
        <taxon>Gammaproteobacteria</taxon>
        <taxon>Lysobacterales</taxon>
        <taxon>Lysobacteraceae</taxon>
        <taxon>Pseudoxanthomonas</taxon>
    </lineage>
</organism>
<dbReference type="InterPro" id="IPR005467">
    <property type="entry name" value="His_kinase_dom"/>
</dbReference>
<sequence length="1196" mass="129186">MAMRAWWLVLCLLCAPAWAAVPEIPRFRLLGAADGLPSTTIPALTRDRAGFLWIATWDGLARYDGVHFKVWRHDPADPASLPGNVVQALHIDASDRIWVATENGGLSVMGPERKGFRHYRMASHPKMASDDVFAIASAGSDIWFGTFGGGLHRLSADGRISRFAAVEGAADGLPSDVVLSLAFDARGALWIGTMAGLARYDGREVRRHALPGGDGLIVYSVNADQDAVWVGASDGVHRWSPDGGWVTPPWSPMFARPNAVIAMTHDGRGEYWLASQGGLWRTEGDGAPAPVNYDHQSVGIGRVLQTVLMLPDGGLWVPVPTRGLAYLRPDWRRTAAFSTAQGLGGGLYRGLSQAGDHGVWLASSTGKVERLDTRTGEIVPLGLHEAMLAEMRLTSALQDSRGKLWLGHRTGVLRIDPDTGQLDRWTHESAVDATPDGTSVDWLVETPDGSVWLVTQMGSVQRRDLLTGRVLDTVDKESDEGAALPDTEAIVRAPDGSVWLGGAAGLLRWDPAARRFVAVPSLGDERVFSFAFEHADRLWLHRLSGVEAWRRDGAKGWVRERRIGVAEGLPAVESTGLQVDAQRRVWLGTRRGVFRIDPNPQGSHALLRSFGVRDGLLSQEFNDRGLLMTPDGLLAGTAADGSVMLLDTHLPDPEPLTPSLVLDGLQVSRGDDVMHFPVQDGLELRPQDHELQISMRLLNYEDPLANRYRSLLEGVDQGWVDQGASGERVFSALSPGRYLLRMQAFDAAGNASREIHLRFRVLPPWWRSPWGIALFCLLGLLAMLAMAAAYRRRVRRRSAWQLAEHKRELAEQASLAKTRFLATLGHEIRTPMTGVLGMTELLQSTPLDARQRGYADAIQRAGTHLLRLVNDALDLARIEAGKLEFQQIDFDLHTLLNDVVALMAPVAGKRGLAFHDGIAAGVPRTVRGDPLRLRQILLNLLGNAIKFTEAGHVSMRALPLSPHGLRVEIGDTGPGINAEQLARLFQRFEQAEGARTAARYGGSGLGLAICQELAMAMGGRISVESAPGKGTRFFVDLPALVPVEGGMVAATPAPMRAAPLALHILLVEDDMTVAEVVAGLLRARGHRVTHAPHGLAALAEASGGDFDLAFLDLDLPGLDGMALAQQLRQRGFVAPLVALTARADAEAEPQARAAGFDSFLRKPVTGDMLAEVVAQAMASAPSPPSREGGNDQGGGA</sequence>
<evidence type="ECO:0000256" key="7">
    <source>
        <dbReference type="SAM" id="MobiDB-lite"/>
    </source>
</evidence>
<dbReference type="PROSITE" id="PS50110">
    <property type="entry name" value="RESPONSE_REGULATORY"/>
    <property type="match status" value="1"/>
</dbReference>
<dbReference type="Proteomes" id="UP001459204">
    <property type="component" value="Unassembled WGS sequence"/>
</dbReference>
<dbReference type="SMART" id="SM00388">
    <property type="entry name" value="HisKA"/>
    <property type="match status" value="1"/>
</dbReference>
<dbReference type="InterPro" id="IPR036890">
    <property type="entry name" value="HATPase_C_sf"/>
</dbReference>
<keyword evidence="8" id="KW-0472">Membrane</keyword>
<dbReference type="InterPro" id="IPR001789">
    <property type="entry name" value="Sig_transdc_resp-reg_receiver"/>
</dbReference>
<dbReference type="CDD" id="cd16922">
    <property type="entry name" value="HATPase_EvgS-ArcB-TorS-like"/>
    <property type="match status" value="1"/>
</dbReference>
<dbReference type="GO" id="GO:0005524">
    <property type="term" value="F:ATP binding"/>
    <property type="evidence" value="ECO:0007669"/>
    <property type="project" value="UniProtKB-KW"/>
</dbReference>
<dbReference type="CDD" id="cd17546">
    <property type="entry name" value="REC_hyHK_CKI1_RcsC-like"/>
    <property type="match status" value="1"/>
</dbReference>
<dbReference type="InterPro" id="IPR004358">
    <property type="entry name" value="Sig_transdc_His_kin-like_C"/>
</dbReference>
<dbReference type="SUPFAM" id="SSF55874">
    <property type="entry name" value="ATPase domain of HSP90 chaperone/DNA topoisomerase II/histidine kinase"/>
    <property type="match status" value="1"/>
</dbReference>
<evidence type="ECO:0000313" key="12">
    <source>
        <dbReference type="EMBL" id="MEL1263614.1"/>
    </source>
</evidence>
<feature type="signal peptide" evidence="9">
    <location>
        <begin position="1"/>
        <end position="19"/>
    </location>
</feature>
<dbReference type="Pfam" id="PF00072">
    <property type="entry name" value="Response_reg"/>
    <property type="match status" value="1"/>
</dbReference>
<dbReference type="InterPro" id="IPR003594">
    <property type="entry name" value="HATPase_dom"/>
</dbReference>
<dbReference type="PROSITE" id="PS50109">
    <property type="entry name" value="HIS_KIN"/>
    <property type="match status" value="1"/>
</dbReference>
<dbReference type="Pfam" id="PF07494">
    <property type="entry name" value="Reg_prop"/>
    <property type="match status" value="3"/>
</dbReference>
<feature type="region of interest" description="Disordered" evidence="7">
    <location>
        <begin position="1176"/>
        <end position="1196"/>
    </location>
</feature>
<feature type="transmembrane region" description="Helical" evidence="8">
    <location>
        <begin position="770"/>
        <end position="790"/>
    </location>
</feature>
<feature type="domain" description="Histidine kinase" evidence="10">
    <location>
        <begin position="823"/>
        <end position="1041"/>
    </location>
</feature>
<accession>A0ABU9IY81</accession>
<dbReference type="PRINTS" id="PR00344">
    <property type="entry name" value="BCTRLSENSOR"/>
</dbReference>
<comment type="catalytic activity">
    <reaction evidence="1">
        <text>ATP + protein L-histidine = ADP + protein N-phospho-L-histidine.</text>
        <dbReference type="EC" id="2.7.13.3"/>
    </reaction>
</comment>
<keyword evidence="5" id="KW-0418">Kinase</keyword>
<dbReference type="InterPro" id="IPR015943">
    <property type="entry name" value="WD40/YVTN_repeat-like_dom_sf"/>
</dbReference>
<keyword evidence="12" id="KW-0067">ATP-binding</keyword>
<evidence type="ECO:0000256" key="5">
    <source>
        <dbReference type="ARBA" id="ARBA00022777"/>
    </source>
</evidence>
<gene>
    <name evidence="12" type="ORF">AAD027_04390</name>
</gene>
<keyword evidence="9" id="KW-0732">Signal</keyword>
<dbReference type="RefSeq" id="WP_341724811.1">
    <property type="nucleotide sequence ID" value="NZ_JBBWWT010000002.1"/>
</dbReference>
<proteinExistence type="predicted"/>
<dbReference type="EMBL" id="JBBWWT010000002">
    <property type="protein sequence ID" value="MEL1263614.1"/>
    <property type="molecule type" value="Genomic_DNA"/>
</dbReference>
<evidence type="ECO:0000256" key="6">
    <source>
        <dbReference type="PROSITE-ProRule" id="PRU00169"/>
    </source>
</evidence>
<feature type="chain" id="PRO_5046867567" description="histidine kinase" evidence="9">
    <location>
        <begin position="20"/>
        <end position="1196"/>
    </location>
</feature>
<reference evidence="12 13" key="1">
    <citation type="submission" date="2024-04" db="EMBL/GenBank/DDBJ databases">
        <title>Draft genome sequence of Pseudoxanthomonas putridarboris WD12.</title>
        <authorList>
            <person name="Oh J."/>
        </authorList>
    </citation>
    <scope>NUCLEOTIDE SEQUENCE [LARGE SCALE GENOMIC DNA]</scope>
    <source>
        <strain evidence="12 13">WD12</strain>
    </source>
</reference>
<dbReference type="SUPFAM" id="SSF63829">
    <property type="entry name" value="Calcium-dependent phosphotriesterase"/>
    <property type="match status" value="2"/>
</dbReference>
<evidence type="ECO:0000256" key="4">
    <source>
        <dbReference type="ARBA" id="ARBA00022679"/>
    </source>
</evidence>
<dbReference type="Gene3D" id="1.10.287.130">
    <property type="match status" value="1"/>
</dbReference>
<feature type="modified residue" description="4-aspartylphosphate" evidence="6">
    <location>
        <position position="1112"/>
    </location>
</feature>
<dbReference type="InterPro" id="IPR011123">
    <property type="entry name" value="Y_Y_Y"/>
</dbReference>
<dbReference type="InterPro" id="IPR011006">
    <property type="entry name" value="CheY-like_superfamily"/>
</dbReference>
<dbReference type="EC" id="2.7.13.3" evidence="2"/>
<keyword evidence="13" id="KW-1185">Reference proteome</keyword>
<evidence type="ECO:0000256" key="9">
    <source>
        <dbReference type="SAM" id="SignalP"/>
    </source>
</evidence>
<dbReference type="SMART" id="SM00387">
    <property type="entry name" value="HATPase_c"/>
    <property type="match status" value="1"/>
</dbReference>
<dbReference type="SUPFAM" id="SSF52172">
    <property type="entry name" value="CheY-like"/>
    <property type="match status" value="1"/>
</dbReference>
<dbReference type="InterPro" id="IPR003661">
    <property type="entry name" value="HisK_dim/P_dom"/>
</dbReference>
<keyword evidence="12" id="KW-0547">Nucleotide-binding</keyword>
<dbReference type="PANTHER" id="PTHR43047:SF72">
    <property type="entry name" value="OSMOSENSING HISTIDINE PROTEIN KINASE SLN1"/>
    <property type="match status" value="1"/>
</dbReference>
<dbReference type="Pfam" id="PF07495">
    <property type="entry name" value="Y_Y_Y"/>
    <property type="match status" value="1"/>
</dbReference>
<dbReference type="Pfam" id="PF02518">
    <property type="entry name" value="HATPase_c"/>
    <property type="match status" value="1"/>
</dbReference>
<dbReference type="Gene3D" id="2.60.40.10">
    <property type="entry name" value="Immunoglobulins"/>
    <property type="match status" value="1"/>
</dbReference>
<evidence type="ECO:0000259" key="11">
    <source>
        <dbReference type="PROSITE" id="PS50110"/>
    </source>
</evidence>
<keyword evidence="4" id="KW-0808">Transferase</keyword>
<dbReference type="Pfam" id="PF00512">
    <property type="entry name" value="HisKA"/>
    <property type="match status" value="1"/>
</dbReference>
<dbReference type="SUPFAM" id="SSF63825">
    <property type="entry name" value="YWTD domain"/>
    <property type="match status" value="1"/>
</dbReference>
<dbReference type="PANTHER" id="PTHR43047">
    <property type="entry name" value="TWO-COMPONENT HISTIDINE PROTEIN KINASE"/>
    <property type="match status" value="1"/>
</dbReference>
<evidence type="ECO:0000256" key="2">
    <source>
        <dbReference type="ARBA" id="ARBA00012438"/>
    </source>
</evidence>
<feature type="domain" description="Response regulatory" evidence="11">
    <location>
        <begin position="1063"/>
        <end position="1177"/>
    </location>
</feature>
<dbReference type="Gene3D" id="2.130.10.10">
    <property type="entry name" value="YVTN repeat-like/Quinoprotein amine dehydrogenase"/>
    <property type="match status" value="3"/>
</dbReference>
<evidence type="ECO:0000256" key="3">
    <source>
        <dbReference type="ARBA" id="ARBA00022553"/>
    </source>
</evidence>
<comment type="caution">
    <text evidence="12">The sequence shown here is derived from an EMBL/GenBank/DDBJ whole genome shotgun (WGS) entry which is preliminary data.</text>
</comment>
<evidence type="ECO:0000256" key="8">
    <source>
        <dbReference type="SAM" id="Phobius"/>
    </source>
</evidence>
<dbReference type="Gene3D" id="3.30.565.10">
    <property type="entry name" value="Histidine kinase-like ATPase, C-terminal domain"/>
    <property type="match status" value="1"/>
</dbReference>
<keyword evidence="3 6" id="KW-0597">Phosphoprotein</keyword>
<dbReference type="InterPro" id="IPR036097">
    <property type="entry name" value="HisK_dim/P_sf"/>
</dbReference>
<dbReference type="InterPro" id="IPR011110">
    <property type="entry name" value="Reg_prop"/>
</dbReference>
<dbReference type="SUPFAM" id="SSF47384">
    <property type="entry name" value="Homodimeric domain of signal transducing histidine kinase"/>
    <property type="match status" value="1"/>
</dbReference>
<keyword evidence="8" id="KW-1133">Transmembrane helix</keyword>
<dbReference type="Gene3D" id="3.40.50.2300">
    <property type="match status" value="1"/>
</dbReference>
<name>A0ABU9IY81_9GAMM</name>
<dbReference type="SMART" id="SM00448">
    <property type="entry name" value="REC"/>
    <property type="match status" value="1"/>
</dbReference>
<dbReference type="CDD" id="cd00082">
    <property type="entry name" value="HisKA"/>
    <property type="match status" value="1"/>
</dbReference>
<dbReference type="InterPro" id="IPR013783">
    <property type="entry name" value="Ig-like_fold"/>
</dbReference>
<evidence type="ECO:0000259" key="10">
    <source>
        <dbReference type="PROSITE" id="PS50109"/>
    </source>
</evidence>
<keyword evidence="8" id="KW-0812">Transmembrane</keyword>
<protein>
    <recommendedName>
        <fullName evidence="2">histidine kinase</fullName>
        <ecNumber evidence="2">2.7.13.3</ecNumber>
    </recommendedName>
</protein>